<dbReference type="InterPro" id="IPR050469">
    <property type="entry name" value="Diguanylate_Cyclase"/>
</dbReference>
<dbReference type="CDD" id="cd01949">
    <property type="entry name" value="GGDEF"/>
    <property type="match status" value="1"/>
</dbReference>
<evidence type="ECO:0000313" key="6">
    <source>
        <dbReference type="Proteomes" id="UP000198781"/>
    </source>
</evidence>
<gene>
    <name evidence="5" type="ORF">SAMN05192589_102247</name>
</gene>
<keyword evidence="3" id="KW-0472">Membrane</keyword>
<evidence type="ECO:0000256" key="1">
    <source>
        <dbReference type="ARBA" id="ARBA00012528"/>
    </source>
</evidence>
<evidence type="ECO:0000256" key="3">
    <source>
        <dbReference type="SAM" id="Phobius"/>
    </source>
</evidence>
<dbReference type="Pfam" id="PF00990">
    <property type="entry name" value="GGDEF"/>
    <property type="match status" value="1"/>
</dbReference>
<dbReference type="EC" id="2.7.7.65" evidence="1"/>
<feature type="transmembrane region" description="Helical" evidence="3">
    <location>
        <begin position="61"/>
        <end position="79"/>
    </location>
</feature>
<accession>A0A1G6LST9</accession>
<dbReference type="PROSITE" id="PS50887">
    <property type="entry name" value="GGDEF"/>
    <property type="match status" value="1"/>
</dbReference>
<dbReference type="EMBL" id="FMZC01000002">
    <property type="protein sequence ID" value="SDC46279.1"/>
    <property type="molecule type" value="Genomic_DNA"/>
</dbReference>
<keyword evidence="3" id="KW-1133">Transmembrane helix</keyword>
<proteinExistence type="predicted"/>
<comment type="catalytic activity">
    <reaction evidence="2">
        <text>2 GTP = 3',3'-c-di-GMP + 2 diphosphate</text>
        <dbReference type="Rhea" id="RHEA:24898"/>
        <dbReference type="ChEBI" id="CHEBI:33019"/>
        <dbReference type="ChEBI" id="CHEBI:37565"/>
        <dbReference type="ChEBI" id="CHEBI:58805"/>
        <dbReference type="EC" id="2.7.7.65"/>
    </reaction>
</comment>
<dbReference type="FunFam" id="3.30.70.270:FF:000001">
    <property type="entry name" value="Diguanylate cyclase domain protein"/>
    <property type="match status" value="1"/>
</dbReference>
<name>A0A1G6LST9_9BURK</name>
<dbReference type="OrthoDB" id="9813903at2"/>
<dbReference type="InterPro" id="IPR029787">
    <property type="entry name" value="Nucleotide_cyclase"/>
</dbReference>
<dbReference type="SUPFAM" id="SSF55073">
    <property type="entry name" value="Nucleotide cyclase"/>
    <property type="match status" value="1"/>
</dbReference>
<organism evidence="5 6">
    <name type="scientific">Paracidovorax valerianellae</name>
    <dbReference type="NCBI Taxonomy" id="187868"/>
    <lineage>
        <taxon>Bacteria</taxon>
        <taxon>Pseudomonadati</taxon>
        <taxon>Pseudomonadota</taxon>
        <taxon>Betaproteobacteria</taxon>
        <taxon>Burkholderiales</taxon>
        <taxon>Comamonadaceae</taxon>
        <taxon>Paracidovorax</taxon>
    </lineage>
</organism>
<protein>
    <recommendedName>
        <fullName evidence="1">diguanylate cyclase</fullName>
        <ecNumber evidence="1">2.7.7.65</ecNumber>
    </recommendedName>
</protein>
<dbReference type="Gene3D" id="3.30.70.270">
    <property type="match status" value="1"/>
</dbReference>
<dbReference type="NCBIfam" id="TIGR00254">
    <property type="entry name" value="GGDEF"/>
    <property type="match status" value="1"/>
</dbReference>
<feature type="domain" description="GGDEF" evidence="4">
    <location>
        <begin position="268"/>
        <end position="400"/>
    </location>
</feature>
<dbReference type="STRING" id="187868.SAMN05192589_102247"/>
<feature type="transmembrane region" description="Helical" evidence="3">
    <location>
        <begin position="165"/>
        <end position="185"/>
    </location>
</feature>
<evidence type="ECO:0000313" key="5">
    <source>
        <dbReference type="EMBL" id="SDC46279.1"/>
    </source>
</evidence>
<reference evidence="5 6" key="1">
    <citation type="submission" date="2016-10" db="EMBL/GenBank/DDBJ databases">
        <authorList>
            <person name="de Groot N.N."/>
        </authorList>
    </citation>
    <scope>NUCLEOTIDE SEQUENCE [LARGE SCALE GENOMIC DNA]</scope>
    <source>
        <strain evidence="5 6">DSM 16619</strain>
    </source>
</reference>
<keyword evidence="3" id="KW-0812">Transmembrane</keyword>
<dbReference type="PANTHER" id="PTHR45138:SF9">
    <property type="entry name" value="DIGUANYLATE CYCLASE DGCM-RELATED"/>
    <property type="match status" value="1"/>
</dbReference>
<dbReference type="InterPro" id="IPR000160">
    <property type="entry name" value="GGDEF_dom"/>
</dbReference>
<sequence length="420" mass="46395">MGFTDVWANWRARRRMRFENTDAFPMSEELNELDVSTFSHHSELGVALVLKQRLNRPRTRVVPVLLCLLYLACALAFYALGVVDFSTVVVVAGLIAVLVVSFMGLFYAGLHERFADRQMRLPIVVGASSALLLVFYLEPVTQIALTPFLFVVMAYGLFTLSRDMALAVCVGILVGYGAIAGLHYGRDENAALLRLEVLHMVALALALPAYVLLMGRVRTLHRLLQKKSSEMKSITESSRQDALAGCLNRRAILAALEEQKQLADESGIPLCMAVVDLDHFKRINDEMGHLEGDEVLRTFSKLGQNAVRTDDFFGRYGGEEFLVIFPATPLLPALNTCERIRVQIESHDWDNPWLKGKVTVSVGVTQYVLGETALEFFARADAAMYLAKQGGRNQVVVQEPVGAGAAANDEEAQGPAHGYF</sequence>
<dbReference type="Proteomes" id="UP000198781">
    <property type="component" value="Unassembled WGS sequence"/>
</dbReference>
<dbReference type="SMART" id="SM00267">
    <property type="entry name" value="GGDEF"/>
    <property type="match status" value="1"/>
</dbReference>
<feature type="transmembrane region" description="Helical" evidence="3">
    <location>
        <begin position="197"/>
        <end position="217"/>
    </location>
</feature>
<feature type="transmembrane region" description="Helical" evidence="3">
    <location>
        <begin position="85"/>
        <end position="107"/>
    </location>
</feature>
<keyword evidence="6" id="KW-1185">Reference proteome</keyword>
<dbReference type="AlphaFoldDB" id="A0A1G6LST9"/>
<evidence type="ECO:0000259" key="4">
    <source>
        <dbReference type="PROSITE" id="PS50887"/>
    </source>
</evidence>
<dbReference type="PANTHER" id="PTHR45138">
    <property type="entry name" value="REGULATORY COMPONENTS OF SENSORY TRANSDUCTION SYSTEM"/>
    <property type="match status" value="1"/>
</dbReference>
<dbReference type="InterPro" id="IPR043128">
    <property type="entry name" value="Rev_trsase/Diguanyl_cyclase"/>
</dbReference>
<evidence type="ECO:0000256" key="2">
    <source>
        <dbReference type="ARBA" id="ARBA00034247"/>
    </source>
</evidence>
<dbReference type="GO" id="GO:0052621">
    <property type="term" value="F:diguanylate cyclase activity"/>
    <property type="evidence" value="ECO:0007669"/>
    <property type="project" value="UniProtKB-EC"/>
</dbReference>